<evidence type="ECO:0000313" key="3">
    <source>
        <dbReference type="EMBL" id="MFC5851784.1"/>
    </source>
</evidence>
<keyword evidence="4" id="KW-1185">Reference proteome</keyword>
<evidence type="ECO:0000259" key="2">
    <source>
        <dbReference type="Pfam" id="PF00582"/>
    </source>
</evidence>
<evidence type="ECO:0000256" key="1">
    <source>
        <dbReference type="ARBA" id="ARBA00008791"/>
    </source>
</evidence>
<comment type="caution">
    <text evidence="3">The sequence shown here is derived from an EMBL/GenBank/DDBJ whole genome shotgun (WGS) entry which is preliminary data.</text>
</comment>
<dbReference type="InterPro" id="IPR014729">
    <property type="entry name" value="Rossmann-like_a/b/a_fold"/>
</dbReference>
<dbReference type="EMBL" id="JBHSOA010000014">
    <property type="protein sequence ID" value="MFC5851784.1"/>
    <property type="molecule type" value="Genomic_DNA"/>
</dbReference>
<dbReference type="PANTHER" id="PTHR46268">
    <property type="entry name" value="STRESS RESPONSE PROTEIN NHAX"/>
    <property type="match status" value="1"/>
</dbReference>
<name>A0ABW1DV92_9ACTN</name>
<feature type="domain" description="UspA" evidence="2">
    <location>
        <begin position="155"/>
        <end position="292"/>
    </location>
</feature>
<dbReference type="RefSeq" id="WP_381360145.1">
    <property type="nucleotide sequence ID" value="NZ_JBHSOA010000014.1"/>
</dbReference>
<comment type="similarity">
    <text evidence="1">Belongs to the universal stress protein A family.</text>
</comment>
<reference evidence="4" key="1">
    <citation type="journal article" date="2019" name="Int. J. Syst. Evol. Microbiol.">
        <title>The Global Catalogue of Microorganisms (GCM) 10K type strain sequencing project: providing services to taxonomists for standard genome sequencing and annotation.</title>
        <authorList>
            <consortium name="The Broad Institute Genomics Platform"/>
            <consortium name="The Broad Institute Genome Sequencing Center for Infectious Disease"/>
            <person name="Wu L."/>
            <person name="Ma J."/>
        </authorList>
    </citation>
    <scope>NUCLEOTIDE SEQUENCE [LARGE SCALE GENOMIC DNA]</scope>
    <source>
        <strain evidence="4">JCM 10411</strain>
    </source>
</reference>
<dbReference type="InterPro" id="IPR006016">
    <property type="entry name" value="UspA"/>
</dbReference>
<dbReference type="PRINTS" id="PR01438">
    <property type="entry name" value="UNVRSLSTRESS"/>
</dbReference>
<organism evidence="3 4">
    <name type="scientific">Streptomyces chlorus</name>
    <dbReference type="NCBI Taxonomy" id="887452"/>
    <lineage>
        <taxon>Bacteria</taxon>
        <taxon>Bacillati</taxon>
        <taxon>Actinomycetota</taxon>
        <taxon>Actinomycetes</taxon>
        <taxon>Kitasatosporales</taxon>
        <taxon>Streptomycetaceae</taxon>
        <taxon>Streptomyces</taxon>
    </lineage>
</organism>
<proteinExistence type="inferred from homology"/>
<dbReference type="Gene3D" id="3.40.50.620">
    <property type="entry name" value="HUPs"/>
    <property type="match status" value="2"/>
</dbReference>
<protein>
    <submittedName>
        <fullName evidence="3">Universal stress protein</fullName>
    </submittedName>
</protein>
<dbReference type="PANTHER" id="PTHR46268:SF6">
    <property type="entry name" value="UNIVERSAL STRESS PROTEIN UP12"/>
    <property type="match status" value="1"/>
</dbReference>
<dbReference type="Proteomes" id="UP001596180">
    <property type="component" value="Unassembled WGS sequence"/>
</dbReference>
<dbReference type="InterPro" id="IPR006015">
    <property type="entry name" value="Universal_stress_UspA"/>
</dbReference>
<accession>A0ABW1DV92</accession>
<gene>
    <name evidence="3" type="ORF">ACFPZI_08060</name>
</gene>
<dbReference type="Pfam" id="PF00582">
    <property type="entry name" value="Usp"/>
    <property type="match status" value="2"/>
</dbReference>
<feature type="domain" description="UspA" evidence="2">
    <location>
        <begin position="1"/>
        <end position="135"/>
    </location>
</feature>
<evidence type="ECO:0000313" key="4">
    <source>
        <dbReference type="Proteomes" id="UP001596180"/>
    </source>
</evidence>
<sequence>MSHPVLAGVDGSERSATAADWAAREAALRDVPLRLFHALPSFPDAVVPRPALDRLRHTGARMLERMVADLVGRYPDVEVRGEQADGAPAPALLAAARAAGLLVVGTRGTGGFDGLAVGSVALRMAAAAPCPVVLVTQRPSAFGEGMGTEGGAAQVVVGFDAHRPVREAADFAFSAAEARGARLRVVQAWAFPAEAVSPQTLVVTEEDRATWEDQEVLRLSDALRVWQENYPRVTVRTDVMLLQPAEALLNASREAALLIVGRRTGPQAAEGRLGPVTHAVLHHSRCPVAVVPHAG</sequence>
<dbReference type="SUPFAM" id="SSF52402">
    <property type="entry name" value="Adenine nucleotide alpha hydrolases-like"/>
    <property type="match status" value="2"/>
</dbReference>